<evidence type="ECO:0000313" key="3">
    <source>
        <dbReference type="Proteomes" id="UP000273022"/>
    </source>
</evidence>
<organism evidence="2 3">
    <name type="scientific">Parashewanella spongiae</name>
    <dbReference type="NCBI Taxonomy" id="342950"/>
    <lineage>
        <taxon>Bacteria</taxon>
        <taxon>Pseudomonadati</taxon>
        <taxon>Pseudomonadota</taxon>
        <taxon>Gammaproteobacteria</taxon>
        <taxon>Alteromonadales</taxon>
        <taxon>Shewanellaceae</taxon>
        <taxon>Parashewanella</taxon>
    </lineage>
</organism>
<protein>
    <recommendedName>
        <fullName evidence="4">DUF4116 domain-containing protein</fullName>
    </recommendedName>
</protein>
<reference evidence="2 3" key="1">
    <citation type="submission" date="2018-09" db="EMBL/GenBank/DDBJ databases">
        <title>Phylogeny of the Shewanellaceae, and recommendation for two new genera, Pseudoshewanella and Parashewanella.</title>
        <authorList>
            <person name="Wang G."/>
        </authorList>
    </citation>
    <scope>NUCLEOTIDE SEQUENCE [LARGE SCALE GENOMIC DNA]</scope>
    <source>
        <strain evidence="2 3">KCTC 22492</strain>
    </source>
</reference>
<gene>
    <name evidence="2" type="ORF">D5R81_11135</name>
</gene>
<dbReference type="RefSeq" id="WP_121853716.1">
    <property type="nucleotide sequence ID" value="NZ_JAKILH010000057.1"/>
</dbReference>
<dbReference type="Proteomes" id="UP000273022">
    <property type="component" value="Unassembled WGS sequence"/>
</dbReference>
<keyword evidence="3" id="KW-1185">Reference proteome</keyword>
<sequence length="1209" mass="137420">MTRPSISSSQATSSSPLQSCREVTKTCIPIVDCTDKIKTFKVKFQDEKVTGIIKFHRYIPDFLCQLIPVSDDDKQKVSEYYLQNKAVSYSATRAESESDKVTSLTSQKEHKTVLSHKVASEPQAPSNKNEPRVTSVELHADIDKARAAKLKETEKTLLQQAMTHLIDSTHSSPLLTANDLIVLKAHYGPSHIKSIPQSLIKPEALSQFLQPSIPPLDHFKKRPDHEKTYSECKKVILKDAAAYEFFPERFKHYDEFKTLLASADTDQLHLLSKEALTKDICKQAILKHGRAALIFLLNQRPELIDYSMCQLVIANRHKRECVNKAVLKTLEEQRPDLVDYNLCLTAVQTNQEVISAIPSRILRSDTSSTLYIQSCRFGAHRVTNFPSEIKSYDFYKQACLVNGDVLQHVPEDILDENLILAACEAGFLEASESELPSQFFTEKYLIAAVKAHASFLPEVPLIYRTKNICEVAMFNGGENAIQAIPEIYKKEWDSDFYLKVAKQNIFCTFEYIPADKLTPEICEFIVMKYPYELGGVPEKYLNLEFCQKVCQEDYQAIKYLPGEHLSQSLTEIFLRRCSIKDVRKVIDSNRWGWNAESQNQLLKHLIQLYQKDPNLHFRSTQQKVLLISLLSKAKTEKWLQPLGIELNEPLLQLAEEALNLTQFNETDNILPILENTKRYIPALRKLAIRGSKCQIGIAADSTIDKNARKAALGLTPQEPLDDSSLPSNNLLYETVDPLVKLGAISGVNNPFLNNLYQTASTNSKFRPNSLDKGEEIESYIKANTQKPIELKELPTQFQGSDVLFAGGRAIKTESEQQTHYLKIQRKGEPLEDFIREGLIYKYIEEHPELKQKIKSQLPVHKATISIPYESLPTITKECSDELEIIEIEGQKYVHVFHYTASPNYCAYAHKKNTASRDPYENGKEGLKRAVHDLGLLASLGLCLTSILPALHTTKNLRRWLIFHGIFGFDNELAQTGVFDGWLASGTDKADMGYDGIRDIGDSVIFGELTDTFINEDLNPEAHSKEVLEKLIFANLIGEGLLTSQLLAARLLRDKPVYYYRNEEGVKEICEMIESCFSEFVSGYFLLSNKKERSLKEILGVSNEESDKWLRRSAIEILYWTAKQPDEEAFLDNPDKERPVDFEKQDCYSAHLESMKLSEDLFPEQHQHDFRYPKDFMSLNHFTLGTRNSNFVLTSLVRGITKLSAGILST</sequence>
<comment type="caution">
    <text evidence="2">The sequence shown here is derived from an EMBL/GenBank/DDBJ whole genome shotgun (WGS) entry which is preliminary data.</text>
</comment>
<evidence type="ECO:0000313" key="2">
    <source>
        <dbReference type="EMBL" id="RJY13441.1"/>
    </source>
</evidence>
<name>A0A3A6TXL9_9GAMM</name>
<dbReference type="EMBL" id="QYYH01000064">
    <property type="protein sequence ID" value="RJY13441.1"/>
    <property type="molecule type" value="Genomic_DNA"/>
</dbReference>
<evidence type="ECO:0000256" key="1">
    <source>
        <dbReference type="SAM" id="MobiDB-lite"/>
    </source>
</evidence>
<evidence type="ECO:0008006" key="4">
    <source>
        <dbReference type="Google" id="ProtNLM"/>
    </source>
</evidence>
<feature type="region of interest" description="Disordered" evidence="1">
    <location>
        <begin position="97"/>
        <end position="134"/>
    </location>
</feature>
<accession>A0A3A6TXL9</accession>
<proteinExistence type="predicted"/>
<dbReference type="AlphaFoldDB" id="A0A3A6TXL9"/>